<feature type="domain" description="Pyridoxamine 5'-phosphate oxidase N-terminal" evidence="2">
    <location>
        <begin position="6"/>
        <end position="124"/>
    </location>
</feature>
<evidence type="ECO:0000256" key="1">
    <source>
        <dbReference type="ARBA" id="ARBA00023002"/>
    </source>
</evidence>
<organism evidence="3">
    <name type="scientific">freshwater metagenome</name>
    <dbReference type="NCBI Taxonomy" id="449393"/>
    <lineage>
        <taxon>unclassified sequences</taxon>
        <taxon>metagenomes</taxon>
        <taxon>ecological metagenomes</taxon>
    </lineage>
</organism>
<dbReference type="Pfam" id="PF01243">
    <property type="entry name" value="PNPOx_N"/>
    <property type="match status" value="1"/>
</dbReference>
<dbReference type="EMBL" id="CAFBLP010000001">
    <property type="protein sequence ID" value="CAB4857201.1"/>
    <property type="molecule type" value="Genomic_DNA"/>
</dbReference>
<dbReference type="AlphaFoldDB" id="A0A6J7CHP3"/>
<keyword evidence="1" id="KW-0560">Oxidoreductase</keyword>
<dbReference type="InterPro" id="IPR019920">
    <property type="entry name" value="F420-binding_dom_put"/>
</dbReference>
<gene>
    <name evidence="3" type="ORF">UFOPK3376_00040</name>
</gene>
<dbReference type="SUPFAM" id="SSF50475">
    <property type="entry name" value="FMN-binding split barrel"/>
    <property type="match status" value="1"/>
</dbReference>
<evidence type="ECO:0000313" key="3">
    <source>
        <dbReference type="EMBL" id="CAB4857201.1"/>
    </source>
</evidence>
<evidence type="ECO:0000259" key="2">
    <source>
        <dbReference type="Pfam" id="PF01243"/>
    </source>
</evidence>
<reference evidence="3" key="1">
    <citation type="submission" date="2020-05" db="EMBL/GenBank/DDBJ databases">
        <authorList>
            <person name="Chiriac C."/>
            <person name="Salcher M."/>
            <person name="Ghai R."/>
            <person name="Kavagutti S V."/>
        </authorList>
    </citation>
    <scope>NUCLEOTIDE SEQUENCE</scope>
</reference>
<dbReference type="PANTHER" id="PTHR35176:SF6">
    <property type="entry name" value="HEME OXYGENASE HI_0854-RELATED"/>
    <property type="match status" value="1"/>
</dbReference>
<sequence>MNHLDAIDPELFNNPFATLTTLGAGGDPQMTAVWFRVEDGKILISATARRRKVKNLMADPRCSLFIFHPTTGDYCVELRGTAQVVDDADYAIADLISPRYNADFRGFDSPTDRRMGIIVTPERVIVTDVRAH</sequence>
<dbReference type="InterPro" id="IPR012349">
    <property type="entry name" value="Split_barrel_FMN-bd"/>
</dbReference>
<dbReference type="PANTHER" id="PTHR35176">
    <property type="entry name" value="HEME OXYGENASE HI_0854-RELATED"/>
    <property type="match status" value="1"/>
</dbReference>
<accession>A0A6J7CHP3</accession>
<dbReference type="GO" id="GO:0070967">
    <property type="term" value="F:coenzyme F420 binding"/>
    <property type="evidence" value="ECO:0007669"/>
    <property type="project" value="TreeGrafter"/>
</dbReference>
<dbReference type="NCBIfam" id="TIGR03618">
    <property type="entry name" value="Rv1155_F420"/>
    <property type="match status" value="1"/>
</dbReference>
<dbReference type="GO" id="GO:0005829">
    <property type="term" value="C:cytosol"/>
    <property type="evidence" value="ECO:0007669"/>
    <property type="project" value="TreeGrafter"/>
</dbReference>
<name>A0A6J7CHP3_9ZZZZ</name>
<dbReference type="GO" id="GO:0016627">
    <property type="term" value="F:oxidoreductase activity, acting on the CH-CH group of donors"/>
    <property type="evidence" value="ECO:0007669"/>
    <property type="project" value="TreeGrafter"/>
</dbReference>
<protein>
    <submittedName>
        <fullName evidence="3">Unannotated protein</fullName>
    </submittedName>
</protein>
<dbReference type="Gene3D" id="2.30.110.10">
    <property type="entry name" value="Electron Transport, Fmn-binding Protein, Chain A"/>
    <property type="match status" value="1"/>
</dbReference>
<proteinExistence type="predicted"/>
<dbReference type="InterPro" id="IPR052019">
    <property type="entry name" value="F420H2_bilvrd_red/Heme_oxyg"/>
</dbReference>
<dbReference type="InterPro" id="IPR011576">
    <property type="entry name" value="Pyridox_Oxase_N"/>
</dbReference>